<dbReference type="AlphaFoldDB" id="A0A1R4H394"/>
<keyword evidence="2" id="KW-1185">Reference proteome</keyword>
<dbReference type="EMBL" id="FUKJ01000086">
    <property type="protein sequence ID" value="SJM90666.1"/>
    <property type="molecule type" value="Genomic_DNA"/>
</dbReference>
<accession>A0A1R4H394</accession>
<sequence length="42" mass="4766">MESVTSNYMQIWNKGCGMSGKAKCKKYFCGAVRIGWRLYIGV</sequence>
<reference evidence="2" key="1">
    <citation type="submission" date="2017-02" db="EMBL/GenBank/DDBJ databases">
        <authorList>
            <person name="Daims H."/>
        </authorList>
    </citation>
    <scope>NUCLEOTIDE SEQUENCE [LARGE SCALE GENOMIC DNA]</scope>
</reference>
<name>A0A1R4H394_9GAMM</name>
<dbReference type="Proteomes" id="UP000195442">
    <property type="component" value="Unassembled WGS sequence"/>
</dbReference>
<evidence type="ECO:0000313" key="1">
    <source>
        <dbReference type="EMBL" id="SJM90666.1"/>
    </source>
</evidence>
<proteinExistence type="predicted"/>
<evidence type="ECO:0000313" key="2">
    <source>
        <dbReference type="Proteomes" id="UP000195442"/>
    </source>
</evidence>
<gene>
    <name evidence="1" type="ORF">CRENPOLYSF2_1760001</name>
</gene>
<organism evidence="1 2">
    <name type="scientific">Crenothrix polyspora</name>
    <dbReference type="NCBI Taxonomy" id="360316"/>
    <lineage>
        <taxon>Bacteria</taxon>
        <taxon>Pseudomonadati</taxon>
        <taxon>Pseudomonadota</taxon>
        <taxon>Gammaproteobacteria</taxon>
        <taxon>Methylococcales</taxon>
        <taxon>Crenotrichaceae</taxon>
        <taxon>Crenothrix</taxon>
    </lineage>
</organism>
<protein>
    <submittedName>
        <fullName evidence="1">Uncharacterized protein</fullName>
    </submittedName>
</protein>